<sequence>MKFTLSVVQVALLATSVFHAVKAQSRVWLSCPPSFNTSLLRQATTTGPCEAANINNVPSFGVQAGSRLKVGWDSGNRGGGYVRLALAPASSLNQATFNQSVLKLTCFGYDSRPGRYALGNCNHPCNGRGGCQYQSNTTDNQRYDTTITVPYNLANGDYVIQFTAFVGNSDTPLYSCSKLTVAGGNPSLVCPAAASIDIPSCVVALAPDFNSLTADSSPGKFCYQPNAAGNIDDNIAQIPVNVDCDPRISCDISLNQQSCLNDFPSVLDPETSPHQICTFTTTLATNTGTPTTTTTTTTTTTPTTTTTITSAPETITTVPSTTTTTTTTTAFVSTTESSPIVSTSVATSEASSTTHGTTELPSSTSCPSKYPTIQPGSPCSISASALDCSGDNYAQCSWVETSSGIPAEGWIIRSCAEGTACRLLAPGFPVCDYTSATCN</sequence>
<feature type="chain" id="PRO_5008077385" evidence="2">
    <location>
        <begin position="24"/>
        <end position="439"/>
    </location>
</feature>
<reference evidence="3 4" key="2">
    <citation type="submission" date="2016-05" db="EMBL/GenBank/DDBJ databases">
        <title>Lineage-specific infection strategies underlie the spectrum of fungal disease in amphibians.</title>
        <authorList>
            <person name="Cuomo C.A."/>
            <person name="Farrer R.A."/>
            <person name="James T."/>
            <person name="Longcore J."/>
            <person name="Birren B."/>
        </authorList>
    </citation>
    <scope>NUCLEOTIDE SEQUENCE [LARGE SCALE GENOMIC DNA]</scope>
    <source>
        <strain evidence="3 4">JEL423</strain>
    </source>
</reference>
<evidence type="ECO:0000313" key="4">
    <source>
        <dbReference type="Proteomes" id="UP000077115"/>
    </source>
</evidence>
<feature type="compositionally biased region" description="Low complexity" evidence="1">
    <location>
        <begin position="345"/>
        <end position="354"/>
    </location>
</feature>
<gene>
    <name evidence="3" type="ORF">BDEG_20307</name>
</gene>
<dbReference type="OrthoDB" id="2342176at2759"/>
<dbReference type="EMBL" id="DS022300">
    <property type="protein sequence ID" value="OAJ36095.1"/>
    <property type="molecule type" value="Genomic_DNA"/>
</dbReference>
<dbReference type="eggNOG" id="ENOG502SCVP">
    <property type="taxonomic scope" value="Eukaryota"/>
</dbReference>
<evidence type="ECO:0000256" key="1">
    <source>
        <dbReference type="SAM" id="MobiDB-lite"/>
    </source>
</evidence>
<dbReference type="Proteomes" id="UP000077115">
    <property type="component" value="Unassembled WGS sequence"/>
</dbReference>
<proteinExistence type="predicted"/>
<keyword evidence="2" id="KW-0732">Signal</keyword>
<dbReference type="VEuPathDB" id="FungiDB:BDEG_20307"/>
<feature type="compositionally biased region" description="Polar residues" evidence="1">
    <location>
        <begin position="355"/>
        <end position="367"/>
    </location>
</feature>
<evidence type="ECO:0000256" key="2">
    <source>
        <dbReference type="SAM" id="SignalP"/>
    </source>
</evidence>
<name>A0A177W8N4_BATDL</name>
<dbReference type="AlphaFoldDB" id="A0A177W8N4"/>
<organism evidence="3 4">
    <name type="scientific">Batrachochytrium dendrobatidis (strain JEL423)</name>
    <dbReference type="NCBI Taxonomy" id="403673"/>
    <lineage>
        <taxon>Eukaryota</taxon>
        <taxon>Fungi</taxon>
        <taxon>Fungi incertae sedis</taxon>
        <taxon>Chytridiomycota</taxon>
        <taxon>Chytridiomycota incertae sedis</taxon>
        <taxon>Chytridiomycetes</taxon>
        <taxon>Rhizophydiales</taxon>
        <taxon>Rhizophydiales incertae sedis</taxon>
        <taxon>Batrachochytrium</taxon>
    </lineage>
</organism>
<evidence type="ECO:0000313" key="3">
    <source>
        <dbReference type="EMBL" id="OAJ36095.1"/>
    </source>
</evidence>
<feature type="region of interest" description="Disordered" evidence="1">
    <location>
        <begin position="345"/>
        <end position="367"/>
    </location>
</feature>
<protein>
    <submittedName>
        <fullName evidence="3">Uncharacterized protein</fullName>
    </submittedName>
</protein>
<accession>A0A177W8N4</accession>
<feature type="signal peptide" evidence="2">
    <location>
        <begin position="1"/>
        <end position="23"/>
    </location>
</feature>
<dbReference type="STRING" id="403673.A0A177W8N4"/>
<reference evidence="3 4" key="1">
    <citation type="submission" date="2006-10" db="EMBL/GenBank/DDBJ databases">
        <title>The Genome Sequence of Batrachochytrium dendrobatidis JEL423.</title>
        <authorList>
            <consortium name="The Broad Institute Genome Sequencing Platform"/>
            <person name="Birren B."/>
            <person name="Lander E."/>
            <person name="Galagan J."/>
            <person name="Cuomo C."/>
            <person name="Devon K."/>
            <person name="Jaffe D."/>
            <person name="Butler J."/>
            <person name="Alvarez P."/>
            <person name="Gnerre S."/>
            <person name="Grabherr M."/>
            <person name="Kleber M."/>
            <person name="Mauceli E."/>
            <person name="Brockman W."/>
            <person name="Young S."/>
            <person name="LaButti K."/>
            <person name="Sykes S."/>
            <person name="DeCaprio D."/>
            <person name="Crawford M."/>
            <person name="Koehrsen M."/>
            <person name="Engels R."/>
            <person name="Montgomery P."/>
            <person name="Pearson M."/>
            <person name="Howarth C."/>
            <person name="Larson L."/>
            <person name="White J."/>
            <person name="O'Leary S."/>
            <person name="Kodira C."/>
            <person name="Zeng Q."/>
            <person name="Yandava C."/>
            <person name="Alvarado L."/>
            <person name="Longcore J."/>
            <person name="James T."/>
        </authorList>
    </citation>
    <scope>NUCLEOTIDE SEQUENCE [LARGE SCALE GENOMIC DNA]</scope>
    <source>
        <strain evidence="3 4">JEL423</strain>
    </source>
</reference>